<evidence type="ECO:0000313" key="5">
    <source>
        <dbReference type="EMBL" id="BAT99125.1"/>
    </source>
</evidence>
<dbReference type="InterPro" id="IPR012946">
    <property type="entry name" value="X8"/>
</dbReference>
<keyword evidence="6" id="KW-1185">Reference proteome</keyword>
<feature type="domain" description="X8" evidence="4">
    <location>
        <begin position="51"/>
        <end position="139"/>
    </location>
</feature>
<dbReference type="EMBL" id="AP015043">
    <property type="protein sequence ID" value="BAT99125.1"/>
    <property type="molecule type" value="Genomic_DNA"/>
</dbReference>
<dbReference type="GO" id="GO:0005886">
    <property type="term" value="C:plasma membrane"/>
    <property type="evidence" value="ECO:0007669"/>
    <property type="project" value="UniProtKB-SubCell"/>
</dbReference>
<dbReference type="GO" id="GO:0098552">
    <property type="term" value="C:side of membrane"/>
    <property type="evidence" value="ECO:0007669"/>
    <property type="project" value="UniProtKB-KW"/>
</dbReference>
<keyword evidence="3" id="KW-0732">Signal</keyword>
<keyword evidence="2" id="KW-0336">GPI-anchor</keyword>
<evidence type="ECO:0000256" key="2">
    <source>
        <dbReference type="ARBA" id="ARBA00022622"/>
    </source>
</evidence>
<dbReference type="Proteomes" id="UP000291084">
    <property type="component" value="Chromosome 10"/>
</dbReference>
<dbReference type="PANTHER" id="PTHR31044:SF60">
    <property type="entry name" value="PLASMODESMATA CALLOSE-BINDING PROTEIN 4"/>
    <property type="match status" value="1"/>
</dbReference>
<dbReference type="InterPro" id="IPR044788">
    <property type="entry name" value="X8_dom_prot"/>
</dbReference>
<proteinExistence type="predicted"/>
<name>A0A0S3T265_PHAAN</name>
<keyword evidence="2" id="KW-0449">Lipoprotein</keyword>
<dbReference type="AlphaFoldDB" id="A0A0S3T265"/>
<evidence type="ECO:0000256" key="1">
    <source>
        <dbReference type="ARBA" id="ARBA00004609"/>
    </source>
</evidence>
<sequence>MRIAPGYPKLAKDTLMDEGHWSLAQHLGRHMEWRGDSIDLLDRVSHPWRARRCLGAIDYASGAGADCSPILQNGACYQPNTVKDHCNYAVNSYFQRKGQAQGSCDLLVLPPQAKIHLLQHPHVFTPQALEHEENPSCPFLSMLKLPFISIKLPTLVPLDGFG</sequence>
<dbReference type="PANTHER" id="PTHR31044">
    <property type="entry name" value="BETA-1,3 GLUCANASE"/>
    <property type="match status" value="1"/>
</dbReference>
<dbReference type="Pfam" id="PF07983">
    <property type="entry name" value="X8"/>
    <property type="match status" value="1"/>
</dbReference>
<gene>
    <name evidence="5" type="primary">Vigan.10G051000</name>
    <name evidence="5" type="ORF">VIGAN_10051000</name>
</gene>
<organism evidence="5 6">
    <name type="scientific">Vigna angularis var. angularis</name>
    <dbReference type="NCBI Taxonomy" id="157739"/>
    <lineage>
        <taxon>Eukaryota</taxon>
        <taxon>Viridiplantae</taxon>
        <taxon>Streptophyta</taxon>
        <taxon>Embryophyta</taxon>
        <taxon>Tracheophyta</taxon>
        <taxon>Spermatophyta</taxon>
        <taxon>Magnoliopsida</taxon>
        <taxon>eudicotyledons</taxon>
        <taxon>Gunneridae</taxon>
        <taxon>Pentapetalae</taxon>
        <taxon>rosids</taxon>
        <taxon>fabids</taxon>
        <taxon>Fabales</taxon>
        <taxon>Fabaceae</taxon>
        <taxon>Papilionoideae</taxon>
        <taxon>50 kb inversion clade</taxon>
        <taxon>NPAAA clade</taxon>
        <taxon>indigoferoid/millettioid clade</taxon>
        <taxon>Phaseoleae</taxon>
        <taxon>Vigna</taxon>
    </lineage>
</organism>
<comment type="subcellular location">
    <subcellularLocation>
        <location evidence="1">Cell membrane</location>
        <topology evidence="1">Lipid-anchor</topology>
        <topology evidence="1">GPI-anchor</topology>
    </subcellularLocation>
</comment>
<reference evidence="5 6" key="1">
    <citation type="journal article" date="2015" name="Sci. Rep.">
        <title>The power of single molecule real-time sequencing technology in the de novo assembly of a eukaryotic genome.</title>
        <authorList>
            <person name="Sakai H."/>
            <person name="Naito K."/>
            <person name="Ogiso-Tanaka E."/>
            <person name="Takahashi Y."/>
            <person name="Iseki K."/>
            <person name="Muto C."/>
            <person name="Satou K."/>
            <person name="Teruya K."/>
            <person name="Shiroma A."/>
            <person name="Shimoji M."/>
            <person name="Hirano T."/>
            <person name="Itoh T."/>
            <person name="Kaga A."/>
            <person name="Tomooka N."/>
        </authorList>
    </citation>
    <scope>NUCLEOTIDE SEQUENCE [LARGE SCALE GENOMIC DNA]</scope>
    <source>
        <strain evidence="6">cv. Shumari</strain>
    </source>
</reference>
<dbReference type="SMART" id="SM00768">
    <property type="entry name" value="X8"/>
    <property type="match status" value="1"/>
</dbReference>
<dbReference type="GO" id="GO:0009506">
    <property type="term" value="C:plasmodesma"/>
    <property type="evidence" value="ECO:0007669"/>
    <property type="project" value="UniProtKB-ARBA"/>
</dbReference>
<evidence type="ECO:0000313" key="6">
    <source>
        <dbReference type="Proteomes" id="UP000291084"/>
    </source>
</evidence>
<keyword evidence="2" id="KW-0325">Glycoprotein</keyword>
<accession>A0A0S3T265</accession>
<keyword evidence="2" id="KW-0472">Membrane</keyword>
<evidence type="ECO:0000259" key="4">
    <source>
        <dbReference type="SMART" id="SM00768"/>
    </source>
</evidence>
<evidence type="ECO:0000256" key="3">
    <source>
        <dbReference type="ARBA" id="ARBA00022729"/>
    </source>
</evidence>
<protein>
    <recommendedName>
        <fullName evidence="4">X8 domain-containing protein</fullName>
    </recommendedName>
</protein>